<evidence type="ECO:0000313" key="4">
    <source>
        <dbReference type="EMBL" id="TGO02781.1"/>
    </source>
</evidence>
<dbReference type="CDD" id="cd04301">
    <property type="entry name" value="NAT_SF"/>
    <property type="match status" value="1"/>
</dbReference>
<keyword evidence="1" id="KW-0808">Transferase</keyword>
<comment type="caution">
    <text evidence="4">The sequence shown here is derived from an EMBL/GenBank/DDBJ whole genome shotgun (WGS) entry which is preliminary data.</text>
</comment>
<dbReference type="AlphaFoldDB" id="A0A4E0R2E4"/>
<dbReference type="Gene3D" id="3.40.630.30">
    <property type="match status" value="1"/>
</dbReference>
<dbReference type="EMBL" id="JSZA02000078">
    <property type="protein sequence ID" value="TGO02781.1"/>
    <property type="molecule type" value="Genomic_DNA"/>
</dbReference>
<evidence type="ECO:0000256" key="2">
    <source>
        <dbReference type="ARBA" id="ARBA00023315"/>
    </source>
</evidence>
<proteinExistence type="predicted"/>
<evidence type="ECO:0000256" key="1">
    <source>
        <dbReference type="ARBA" id="ARBA00022679"/>
    </source>
</evidence>
<feature type="domain" description="N-acetyltransferase" evidence="3">
    <location>
        <begin position="1"/>
        <end position="164"/>
    </location>
</feature>
<organism evidence="4 5">
    <name type="scientific">Candidatus Thiomargarita nelsonii</name>
    <dbReference type="NCBI Taxonomy" id="1003181"/>
    <lineage>
        <taxon>Bacteria</taxon>
        <taxon>Pseudomonadati</taxon>
        <taxon>Pseudomonadota</taxon>
        <taxon>Gammaproteobacteria</taxon>
        <taxon>Thiotrichales</taxon>
        <taxon>Thiotrichaceae</taxon>
        <taxon>Thiomargarita</taxon>
    </lineage>
</organism>
<keyword evidence="2" id="KW-0012">Acyltransferase</keyword>
<accession>A0A4E0R2E4</accession>
<dbReference type="Pfam" id="PF00583">
    <property type="entry name" value="Acetyltransf_1"/>
    <property type="match status" value="1"/>
</dbReference>
<keyword evidence="5" id="KW-1185">Reference proteome</keyword>
<reference evidence="4 5" key="1">
    <citation type="journal article" date="2016" name="Front. Microbiol.">
        <title>Single-Cell (Meta-)Genomics of a Dimorphic Candidatus Thiomargarita nelsonii Reveals Genomic Plasticity.</title>
        <authorList>
            <person name="Flood B.E."/>
            <person name="Fliss P."/>
            <person name="Jones D.S."/>
            <person name="Dick G.J."/>
            <person name="Jain S."/>
            <person name="Kaster A.K."/>
            <person name="Winkel M."/>
            <person name="Mussmann M."/>
            <person name="Bailey J."/>
        </authorList>
    </citation>
    <scope>NUCLEOTIDE SEQUENCE [LARGE SCALE GENOMIC DNA]</scope>
    <source>
        <strain evidence="4">Hydrate Ridge</strain>
    </source>
</reference>
<dbReference type="PANTHER" id="PTHR43072:SF23">
    <property type="entry name" value="UPF0039 PROTEIN C11D3.02C"/>
    <property type="match status" value="1"/>
</dbReference>
<gene>
    <name evidence="4" type="ORF">PN36_19160</name>
</gene>
<evidence type="ECO:0000313" key="5">
    <source>
        <dbReference type="Proteomes" id="UP000030428"/>
    </source>
</evidence>
<evidence type="ECO:0000259" key="3">
    <source>
        <dbReference type="PROSITE" id="PS51186"/>
    </source>
</evidence>
<protein>
    <recommendedName>
        <fullName evidence="3">N-acetyltransferase domain-containing protein</fullName>
    </recommendedName>
</protein>
<sequence>MLIRLAKIEDLEKMIEIYNQAVGTRCATGDTEQVDYKKQLAWFHTHCSHKKPIFVAEFDGKVIGYNYLSDYRGERLAFRFTMETSYYIEQHYQRKGVASKLMEQVIAFCQQNGIKNLIAFVMEHNKPSIKFLEKQGFQQWGLLPRIADFNGIEYNHTIYGKRIEASVGCVLRTIAKQRQ</sequence>
<name>A0A4E0R2E4_9GAMM</name>
<dbReference type="PROSITE" id="PS51186">
    <property type="entry name" value="GNAT"/>
    <property type="match status" value="1"/>
</dbReference>
<dbReference type="SUPFAM" id="SSF55729">
    <property type="entry name" value="Acyl-CoA N-acyltransferases (Nat)"/>
    <property type="match status" value="1"/>
</dbReference>
<dbReference type="InterPro" id="IPR000182">
    <property type="entry name" value="GNAT_dom"/>
</dbReference>
<dbReference type="GO" id="GO:0016747">
    <property type="term" value="F:acyltransferase activity, transferring groups other than amino-acyl groups"/>
    <property type="evidence" value="ECO:0007669"/>
    <property type="project" value="InterPro"/>
</dbReference>
<dbReference type="PANTHER" id="PTHR43072">
    <property type="entry name" value="N-ACETYLTRANSFERASE"/>
    <property type="match status" value="1"/>
</dbReference>
<dbReference type="InterPro" id="IPR016181">
    <property type="entry name" value="Acyl_CoA_acyltransferase"/>
</dbReference>
<dbReference type="Proteomes" id="UP000030428">
    <property type="component" value="Unassembled WGS sequence"/>
</dbReference>